<evidence type="ECO:0000313" key="2">
    <source>
        <dbReference type="EMBL" id="PIR85092.1"/>
    </source>
</evidence>
<sequence length="166" mass="18314">MNTVTAYANTLIEIIKNDIVVSIVIVLLVGMFLAILVLSQRITKLTAGTNGRSLEGTIQGLQKRTSALETYAMENSRTIKDIEYRLARSVQNISTERFDPFQNASGQQSFASAFLNENGDGVVISGIHARDGVRVYSKEVHSFSSERELSEEEEKVIAKAKKELSS</sequence>
<keyword evidence="1" id="KW-0472">Membrane</keyword>
<comment type="caution">
    <text evidence="2">The sequence shown here is derived from an EMBL/GenBank/DDBJ whole genome shotgun (WGS) entry which is preliminary data.</text>
</comment>
<dbReference type="AlphaFoldDB" id="A0A2H0UFB2"/>
<organism evidence="2 3">
    <name type="scientific">Candidatus Kaiserbacteria bacterium CG10_big_fil_rev_8_21_14_0_10_45_20</name>
    <dbReference type="NCBI Taxonomy" id="1974607"/>
    <lineage>
        <taxon>Bacteria</taxon>
        <taxon>Candidatus Kaiseribacteriota</taxon>
    </lineage>
</organism>
<protein>
    <recommendedName>
        <fullName evidence="4">DUF4446 domain-containing protein</fullName>
    </recommendedName>
</protein>
<evidence type="ECO:0000313" key="3">
    <source>
        <dbReference type="Proteomes" id="UP000229315"/>
    </source>
</evidence>
<keyword evidence="1" id="KW-1133">Transmembrane helix</keyword>
<proteinExistence type="predicted"/>
<feature type="transmembrane region" description="Helical" evidence="1">
    <location>
        <begin position="19"/>
        <end position="38"/>
    </location>
</feature>
<dbReference type="Pfam" id="PF14584">
    <property type="entry name" value="DUF4446"/>
    <property type="match status" value="1"/>
</dbReference>
<dbReference type="EMBL" id="PFBH01000015">
    <property type="protein sequence ID" value="PIR85092.1"/>
    <property type="molecule type" value="Genomic_DNA"/>
</dbReference>
<name>A0A2H0UFB2_9BACT</name>
<gene>
    <name evidence="2" type="ORF">COU15_02435</name>
</gene>
<reference evidence="3" key="1">
    <citation type="submission" date="2017-09" db="EMBL/GenBank/DDBJ databases">
        <title>Depth-based differentiation of microbial function through sediment-hosted aquifers and enrichment of novel symbionts in the deep terrestrial subsurface.</title>
        <authorList>
            <person name="Probst A.J."/>
            <person name="Ladd B."/>
            <person name="Jarett J.K."/>
            <person name="Geller-Mcgrath D.E."/>
            <person name="Sieber C.M.K."/>
            <person name="Emerson J.B."/>
            <person name="Anantharaman K."/>
            <person name="Thomas B.C."/>
            <person name="Malmstrom R."/>
            <person name="Stieglmeier M."/>
            <person name="Klingl A."/>
            <person name="Woyke T."/>
            <person name="Ryan C.M."/>
            <person name="Banfield J.F."/>
        </authorList>
    </citation>
    <scope>NUCLEOTIDE SEQUENCE [LARGE SCALE GENOMIC DNA]</scope>
</reference>
<dbReference type="Proteomes" id="UP000229315">
    <property type="component" value="Unassembled WGS sequence"/>
</dbReference>
<evidence type="ECO:0008006" key="4">
    <source>
        <dbReference type="Google" id="ProtNLM"/>
    </source>
</evidence>
<dbReference type="InterPro" id="IPR027981">
    <property type="entry name" value="DUF4446"/>
</dbReference>
<keyword evidence="1" id="KW-0812">Transmembrane</keyword>
<evidence type="ECO:0000256" key="1">
    <source>
        <dbReference type="SAM" id="Phobius"/>
    </source>
</evidence>
<accession>A0A2H0UFB2</accession>